<sequence length="100" mass="11795">MCSRMCWFWLKMTLEMQEIEKNDHCCFLLLFMPCRLRNSQIHRPVLPSYSSKWRHGPLPIQNCWFLLVAVARVEIRKGLSMSLPNFLVAPNSCPEKPSRT</sequence>
<name>A0A8D8BEC9_CULPI</name>
<evidence type="ECO:0000313" key="1">
    <source>
        <dbReference type="EMBL" id="CAG6473633.1"/>
    </source>
</evidence>
<dbReference type="EMBL" id="HBUE01073123">
    <property type="protein sequence ID" value="CAG6473633.1"/>
    <property type="molecule type" value="Transcribed_RNA"/>
</dbReference>
<protein>
    <submittedName>
        <fullName evidence="1">(northern house mosquito) hypothetical protein</fullName>
    </submittedName>
</protein>
<reference evidence="1" key="1">
    <citation type="submission" date="2021-05" db="EMBL/GenBank/DDBJ databases">
        <authorList>
            <person name="Alioto T."/>
            <person name="Alioto T."/>
            <person name="Gomez Garrido J."/>
        </authorList>
    </citation>
    <scope>NUCLEOTIDE SEQUENCE</scope>
</reference>
<accession>A0A8D8BEC9</accession>
<proteinExistence type="predicted"/>
<dbReference type="AlphaFoldDB" id="A0A8D8BEC9"/>
<organism evidence="1">
    <name type="scientific">Culex pipiens</name>
    <name type="common">House mosquito</name>
    <dbReference type="NCBI Taxonomy" id="7175"/>
    <lineage>
        <taxon>Eukaryota</taxon>
        <taxon>Metazoa</taxon>
        <taxon>Ecdysozoa</taxon>
        <taxon>Arthropoda</taxon>
        <taxon>Hexapoda</taxon>
        <taxon>Insecta</taxon>
        <taxon>Pterygota</taxon>
        <taxon>Neoptera</taxon>
        <taxon>Endopterygota</taxon>
        <taxon>Diptera</taxon>
        <taxon>Nematocera</taxon>
        <taxon>Culicoidea</taxon>
        <taxon>Culicidae</taxon>
        <taxon>Culicinae</taxon>
        <taxon>Culicini</taxon>
        <taxon>Culex</taxon>
        <taxon>Culex</taxon>
    </lineage>
</organism>